<name>A0A150K569_HEYCO</name>
<dbReference type="InterPro" id="IPR001907">
    <property type="entry name" value="ClpP"/>
</dbReference>
<keyword evidence="5" id="KW-0720">Serine protease</keyword>
<dbReference type="PANTHER" id="PTHR10381">
    <property type="entry name" value="ATP-DEPENDENT CLP PROTEASE PROTEOLYTIC SUBUNIT"/>
    <property type="match status" value="1"/>
</dbReference>
<dbReference type="Gene3D" id="3.90.226.10">
    <property type="entry name" value="2-enoyl-CoA Hydratase, Chain A, domain 1"/>
    <property type="match status" value="1"/>
</dbReference>
<dbReference type="Pfam" id="PF00574">
    <property type="entry name" value="CLP_protease"/>
    <property type="match status" value="1"/>
</dbReference>
<dbReference type="SUPFAM" id="SSF52096">
    <property type="entry name" value="ClpP/crotonase"/>
    <property type="match status" value="1"/>
</dbReference>
<dbReference type="CDD" id="cd07016">
    <property type="entry name" value="S14_ClpP_1"/>
    <property type="match status" value="1"/>
</dbReference>
<keyword evidence="4" id="KW-0378">Hydrolase</keyword>
<evidence type="ECO:0000256" key="2">
    <source>
        <dbReference type="ARBA" id="ARBA00022490"/>
    </source>
</evidence>
<evidence type="ECO:0000256" key="1">
    <source>
        <dbReference type="ARBA" id="ARBA00007039"/>
    </source>
</evidence>
<dbReference type="EMBL" id="LQYG01000024">
    <property type="protein sequence ID" value="KYC64693.1"/>
    <property type="molecule type" value="Genomic_DNA"/>
</dbReference>
<dbReference type="GO" id="GO:0006515">
    <property type="term" value="P:protein quality control for misfolded or incompletely synthesized proteins"/>
    <property type="evidence" value="ECO:0007669"/>
    <property type="project" value="TreeGrafter"/>
</dbReference>
<keyword evidence="3" id="KW-0645">Protease</keyword>
<evidence type="ECO:0000313" key="8">
    <source>
        <dbReference type="Proteomes" id="UP000075288"/>
    </source>
</evidence>
<dbReference type="GO" id="GO:0051117">
    <property type="term" value="F:ATPase binding"/>
    <property type="evidence" value="ECO:0007669"/>
    <property type="project" value="TreeGrafter"/>
</dbReference>
<organism evidence="7 8">
    <name type="scientific">Heyndrickxia coagulans</name>
    <name type="common">Weizmannia coagulans</name>
    <dbReference type="NCBI Taxonomy" id="1398"/>
    <lineage>
        <taxon>Bacteria</taxon>
        <taxon>Bacillati</taxon>
        <taxon>Bacillota</taxon>
        <taxon>Bacilli</taxon>
        <taxon>Bacillales</taxon>
        <taxon>Bacillaceae</taxon>
        <taxon>Heyndrickxia</taxon>
    </lineage>
</organism>
<dbReference type="InterPro" id="IPR023562">
    <property type="entry name" value="ClpP/TepA"/>
</dbReference>
<evidence type="ECO:0000256" key="6">
    <source>
        <dbReference type="RuleBase" id="RU003567"/>
    </source>
</evidence>
<gene>
    <name evidence="7" type="ORF">B4098_3386</name>
</gene>
<evidence type="ECO:0000313" key="7">
    <source>
        <dbReference type="EMBL" id="KYC64693.1"/>
    </source>
</evidence>
<reference evidence="7 8" key="1">
    <citation type="submission" date="2016-01" db="EMBL/GenBank/DDBJ databases">
        <title>Genome Sequences of Twelve Sporeforming Bacillus Species Isolated from Foods.</title>
        <authorList>
            <person name="Berendsen E.M."/>
            <person name="Wells-Bennik M.H."/>
            <person name="Krawcyk A.O."/>
            <person name="De Jong A."/>
            <person name="Holsappel S."/>
            <person name="Eijlander R.T."/>
            <person name="Kuipers O.P."/>
        </authorList>
    </citation>
    <scope>NUCLEOTIDE SEQUENCE [LARGE SCALE GENOMIC DNA]</scope>
    <source>
        <strain evidence="7 8">B4098</strain>
    </source>
</reference>
<protein>
    <recommendedName>
        <fullName evidence="6">ATP-dependent Clp protease proteolytic subunit</fullName>
    </recommendedName>
</protein>
<comment type="caution">
    <text evidence="7">The sequence shown here is derived from an EMBL/GenBank/DDBJ whole genome shotgun (WGS) entry which is preliminary data.</text>
</comment>
<dbReference type="PATRIC" id="fig|1398.26.peg.1815"/>
<keyword evidence="2" id="KW-0963">Cytoplasm</keyword>
<dbReference type="Proteomes" id="UP000075288">
    <property type="component" value="Unassembled WGS sequence"/>
</dbReference>
<evidence type="ECO:0000256" key="4">
    <source>
        <dbReference type="ARBA" id="ARBA00022801"/>
    </source>
</evidence>
<dbReference type="GO" id="GO:0004176">
    <property type="term" value="F:ATP-dependent peptidase activity"/>
    <property type="evidence" value="ECO:0007669"/>
    <property type="project" value="InterPro"/>
</dbReference>
<dbReference type="AlphaFoldDB" id="A0A150K569"/>
<dbReference type="GO" id="GO:0009368">
    <property type="term" value="C:endopeptidase Clp complex"/>
    <property type="evidence" value="ECO:0007669"/>
    <property type="project" value="TreeGrafter"/>
</dbReference>
<dbReference type="PANTHER" id="PTHR10381:SF70">
    <property type="entry name" value="ATP-DEPENDENT CLP PROTEASE PROTEOLYTIC SUBUNIT"/>
    <property type="match status" value="1"/>
</dbReference>
<dbReference type="InterPro" id="IPR029045">
    <property type="entry name" value="ClpP/crotonase-like_dom_sf"/>
</dbReference>
<evidence type="ECO:0000256" key="5">
    <source>
        <dbReference type="ARBA" id="ARBA00022825"/>
    </source>
</evidence>
<dbReference type="RefSeq" id="WP_061566339.1">
    <property type="nucleotide sequence ID" value="NZ_LQYG01000024.1"/>
</dbReference>
<comment type="similarity">
    <text evidence="1 6">Belongs to the peptidase S14 family.</text>
</comment>
<sequence>MPKAKQLNNKFWKMQASGENSADVFIFGEITTSGWESDESDTSASAFKRDLDALGDVATINLHINSPGGDVFDGIAIGNMLKQHKAQINCYVDGVAASIASVIAMSGDAVFMPSNAMMMVHNPWSFAYGNASDFRKQADNLDHIADSIKQTYLEKAGDKLDLETITQLMDAETWMSAQEAFEYGLCDQVLSANQAAASISREWAGRYKNIPKALVESSTEPEKRSENDLLVKKLKALKGE</sequence>
<evidence type="ECO:0000256" key="3">
    <source>
        <dbReference type="ARBA" id="ARBA00022670"/>
    </source>
</evidence>
<proteinExistence type="inferred from homology"/>
<dbReference type="NCBIfam" id="NF045542">
    <property type="entry name" value="Clp_rel_HeadMat"/>
    <property type="match status" value="1"/>
</dbReference>
<accession>A0A150K569</accession>
<dbReference type="PRINTS" id="PR00127">
    <property type="entry name" value="CLPPROTEASEP"/>
</dbReference>
<dbReference type="GO" id="GO:0004252">
    <property type="term" value="F:serine-type endopeptidase activity"/>
    <property type="evidence" value="ECO:0007669"/>
    <property type="project" value="InterPro"/>
</dbReference>